<evidence type="ECO:0000259" key="5">
    <source>
        <dbReference type="PROSITE" id="PS50931"/>
    </source>
</evidence>
<dbReference type="GO" id="GO:0003700">
    <property type="term" value="F:DNA-binding transcription factor activity"/>
    <property type="evidence" value="ECO:0007669"/>
    <property type="project" value="InterPro"/>
</dbReference>
<gene>
    <name evidence="6" type="ORF">ET989_05530</name>
</gene>
<dbReference type="EMBL" id="SDMQ01000004">
    <property type="protein sequence ID" value="TBT85914.1"/>
    <property type="molecule type" value="Genomic_DNA"/>
</dbReference>
<dbReference type="OrthoDB" id="3181812at2"/>
<evidence type="ECO:0000313" key="6">
    <source>
        <dbReference type="EMBL" id="TBT85914.1"/>
    </source>
</evidence>
<keyword evidence="7" id="KW-1185">Reference proteome</keyword>
<dbReference type="RefSeq" id="WP_131167563.1">
    <property type="nucleotide sequence ID" value="NZ_SDMQ01000004.1"/>
</dbReference>
<dbReference type="InterPro" id="IPR036388">
    <property type="entry name" value="WH-like_DNA-bd_sf"/>
</dbReference>
<accession>A0A4Q9KEP2</accession>
<proteinExistence type="inferred from homology"/>
<keyword evidence="2" id="KW-0805">Transcription regulation</keyword>
<dbReference type="PANTHER" id="PTHR30346:SF17">
    <property type="entry name" value="LYSR FAMILY TRANSCRIPTIONAL REGULATOR"/>
    <property type="match status" value="1"/>
</dbReference>
<dbReference type="GO" id="GO:0032993">
    <property type="term" value="C:protein-DNA complex"/>
    <property type="evidence" value="ECO:0007669"/>
    <property type="project" value="TreeGrafter"/>
</dbReference>
<evidence type="ECO:0000256" key="3">
    <source>
        <dbReference type="ARBA" id="ARBA00023125"/>
    </source>
</evidence>
<dbReference type="Proteomes" id="UP000292373">
    <property type="component" value="Unassembled WGS sequence"/>
</dbReference>
<dbReference type="FunFam" id="1.10.10.10:FF:000001">
    <property type="entry name" value="LysR family transcriptional regulator"/>
    <property type="match status" value="1"/>
</dbReference>
<evidence type="ECO:0000256" key="1">
    <source>
        <dbReference type="ARBA" id="ARBA00009437"/>
    </source>
</evidence>
<feature type="domain" description="HTH lysR-type" evidence="5">
    <location>
        <begin position="5"/>
        <end position="62"/>
    </location>
</feature>
<sequence length="299" mass="31391">MKPALDLRKLRAFVAVAEERHFGRAAERLFVAQPALSQTIKALEASIGVQLLDRSTRRVDLTLAGARLLDRARDILGSVDDAVAEARRIDAGEEGSLRLGFIGSASFGLMPSLARALGDELPRLRLDLTGDLLSPEVAARLADGSLDVGILRPFALSPGVHSRVLHSEPLVAALPSGHPATDGPIVLADLAEEPFVSYLSRASAMASALTDACRAAGFTPTIRTEVRETATLVAFVASGLGVALVPQGVAHLQIPGVEYVGLADEVTIDLVAGWRSDAPATVERVVDRLETLATGTSTA</sequence>
<reference evidence="6 7" key="1">
    <citation type="submission" date="2019-01" db="EMBL/GenBank/DDBJ databases">
        <title>Lactibacter flavus gen. nov., sp. nov., a novel bacterium of the family Propionibacteriaceae isolated from raw milk and dairy products.</title>
        <authorList>
            <person name="Huptas C."/>
            <person name="Wenning M."/>
            <person name="Breitenwieser F."/>
            <person name="Doll E."/>
            <person name="Von Neubeck M."/>
            <person name="Busse H.-J."/>
            <person name="Scherer S."/>
        </authorList>
    </citation>
    <scope>NUCLEOTIDE SEQUENCE [LARGE SCALE GENOMIC DNA]</scope>
    <source>
        <strain evidence="6 7">KCTC 33808</strain>
    </source>
</reference>
<evidence type="ECO:0000313" key="7">
    <source>
        <dbReference type="Proteomes" id="UP000292373"/>
    </source>
</evidence>
<evidence type="ECO:0000256" key="2">
    <source>
        <dbReference type="ARBA" id="ARBA00023015"/>
    </source>
</evidence>
<comment type="caution">
    <text evidence="6">The sequence shown here is derived from an EMBL/GenBank/DDBJ whole genome shotgun (WGS) entry which is preliminary data.</text>
</comment>
<dbReference type="PROSITE" id="PS50931">
    <property type="entry name" value="HTH_LYSR"/>
    <property type="match status" value="1"/>
</dbReference>
<dbReference type="Pfam" id="PF03466">
    <property type="entry name" value="LysR_substrate"/>
    <property type="match status" value="1"/>
</dbReference>
<organism evidence="6 7">
    <name type="scientific">Propioniciclava sinopodophylli</name>
    <dbReference type="NCBI Taxonomy" id="1837344"/>
    <lineage>
        <taxon>Bacteria</taxon>
        <taxon>Bacillati</taxon>
        <taxon>Actinomycetota</taxon>
        <taxon>Actinomycetes</taxon>
        <taxon>Propionibacteriales</taxon>
        <taxon>Propionibacteriaceae</taxon>
        <taxon>Propioniciclava</taxon>
    </lineage>
</organism>
<dbReference type="GO" id="GO:0003677">
    <property type="term" value="F:DNA binding"/>
    <property type="evidence" value="ECO:0007669"/>
    <property type="project" value="UniProtKB-KW"/>
</dbReference>
<dbReference type="PRINTS" id="PR00039">
    <property type="entry name" value="HTHLYSR"/>
</dbReference>
<dbReference type="CDD" id="cd08414">
    <property type="entry name" value="PBP2_LTTR_aromatics_like"/>
    <property type="match status" value="1"/>
</dbReference>
<protein>
    <submittedName>
        <fullName evidence="6">LysR family transcriptional regulator</fullName>
    </submittedName>
</protein>
<evidence type="ECO:0000256" key="4">
    <source>
        <dbReference type="ARBA" id="ARBA00023163"/>
    </source>
</evidence>
<keyword evidence="3" id="KW-0238">DNA-binding</keyword>
<dbReference type="SUPFAM" id="SSF53850">
    <property type="entry name" value="Periplasmic binding protein-like II"/>
    <property type="match status" value="1"/>
</dbReference>
<dbReference type="PANTHER" id="PTHR30346">
    <property type="entry name" value="TRANSCRIPTIONAL DUAL REGULATOR HCAR-RELATED"/>
    <property type="match status" value="1"/>
</dbReference>
<dbReference type="SUPFAM" id="SSF46785">
    <property type="entry name" value="Winged helix' DNA-binding domain"/>
    <property type="match status" value="1"/>
</dbReference>
<name>A0A4Q9KEP2_9ACTN</name>
<dbReference type="InterPro" id="IPR000847">
    <property type="entry name" value="LysR_HTH_N"/>
</dbReference>
<dbReference type="AlphaFoldDB" id="A0A4Q9KEP2"/>
<comment type="similarity">
    <text evidence="1">Belongs to the LysR transcriptional regulatory family.</text>
</comment>
<dbReference type="InterPro" id="IPR036390">
    <property type="entry name" value="WH_DNA-bd_sf"/>
</dbReference>
<dbReference type="Pfam" id="PF00126">
    <property type="entry name" value="HTH_1"/>
    <property type="match status" value="1"/>
</dbReference>
<dbReference type="InterPro" id="IPR005119">
    <property type="entry name" value="LysR_subst-bd"/>
</dbReference>
<keyword evidence="4" id="KW-0804">Transcription</keyword>
<dbReference type="Gene3D" id="3.40.190.10">
    <property type="entry name" value="Periplasmic binding protein-like II"/>
    <property type="match status" value="2"/>
</dbReference>
<dbReference type="Gene3D" id="1.10.10.10">
    <property type="entry name" value="Winged helix-like DNA-binding domain superfamily/Winged helix DNA-binding domain"/>
    <property type="match status" value="1"/>
</dbReference>